<keyword evidence="2" id="KW-1185">Reference proteome</keyword>
<gene>
    <name evidence="1" type="ORF">JVT61DRAFT_13691</name>
</gene>
<dbReference type="EMBL" id="JAGFBS010000007">
    <property type="protein sequence ID" value="KAG6378013.1"/>
    <property type="molecule type" value="Genomic_DNA"/>
</dbReference>
<organism evidence="1 2">
    <name type="scientific">Boletus reticuloceps</name>
    <dbReference type="NCBI Taxonomy" id="495285"/>
    <lineage>
        <taxon>Eukaryota</taxon>
        <taxon>Fungi</taxon>
        <taxon>Dikarya</taxon>
        <taxon>Basidiomycota</taxon>
        <taxon>Agaricomycotina</taxon>
        <taxon>Agaricomycetes</taxon>
        <taxon>Agaricomycetidae</taxon>
        <taxon>Boletales</taxon>
        <taxon>Boletineae</taxon>
        <taxon>Boletaceae</taxon>
        <taxon>Boletoideae</taxon>
        <taxon>Boletus</taxon>
    </lineage>
</organism>
<dbReference type="AlphaFoldDB" id="A0A8I2YW71"/>
<comment type="caution">
    <text evidence="1">The sequence shown here is derived from an EMBL/GenBank/DDBJ whole genome shotgun (WGS) entry which is preliminary data.</text>
</comment>
<proteinExistence type="predicted"/>
<sequence>MKSRCKNLMAHARRLKSRSRSSTVASLAAPGPLLSPVLLSPSRLPMGSLDLMQGEIERTGSQSSIQMAIATSIREQENGVGVVGSGKDIAEDEEPVRWGEMGHEQQVAVMEGECQLREGGWCALREALEDYADEGDVQMCMMLALVAPEELNLGLGRTIQLVEAYVSA</sequence>
<name>A0A8I2YW71_9AGAM</name>
<protein>
    <submittedName>
        <fullName evidence="1">Uncharacterized protein</fullName>
    </submittedName>
</protein>
<evidence type="ECO:0000313" key="1">
    <source>
        <dbReference type="EMBL" id="KAG6378013.1"/>
    </source>
</evidence>
<dbReference type="OrthoDB" id="3266667at2759"/>
<dbReference type="Proteomes" id="UP000683000">
    <property type="component" value="Unassembled WGS sequence"/>
</dbReference>
<reference evidence="1" key="1">
    <citation type="submission" date="2021-03" db="EMBL/GenBank/DDBJ databases">
        <title>Evolutionary innovations through gain and loss of genes in the ectomycorrhizal Boletales.</title>
        <authorList>
            <person name="Wu G."/>
            <person name="Miyauchi S."/>
            <person name="Morin E."/>
            <person name="Yang Z.-L."/>
            <person name="Xu J."/>
            <person name="Martin F.M."/>
        </authorList>
    </citation>
    <scope>NUCLEOTIDE SEQUENCE</scope>
    <source>
        <strain evidence="1">BR01</strain>
    </source>
</reference>
<accession>A0A8I2YW71</accession>
<evidence type="ECO:0000313" key="2">
    <source>
        <dbReference type="Proteomes" id="UP000683000"/>
    </source>
</evidence>